<protein>
    <submittedName>
        <fullName evidence="2">Uncharacterized protein</fullName>
    </submittedName>
</protein>
<feature type="region of interest" description="Disordered" evidence="1">
    <location>
        <begin position="1"/>
        <end position="30"/>
    </location>
</feature>
<name>A0A8H7RFD2_9FUNG</name>
<evidence type="ECO:0000256" key="1">
    <source>
        <dbReference type="SAM" id="MobiDB-lite"/>
    </source>
</evidence>
<sequence length="106" mass="12343">MNEFDRDSINGVEDTAEDDEDNYQTEFSVPSFEETVGSSKTVVSTKEAFEKESPGFKTFAENQSAEHEFQEFYKSQNIPFGTLRSNKVYLKLVYKHFGEYRNTRDK</sequence>
<dbReference type="Proteomes" id="UP000603453">
    <property type="component" value="Unassembled WGS sequence"/>
</dbReference>
<reference evidence="2" key="1">
    <citation type="submission" date="2020-12" db="EMBL/GenBank/DDBJ databases">
        <title>Metabolic potential, ecology and presence of endohyphal bacteria is reflected in genomic diversity of Mucoromycotina.</title>
        <authorList>
            <person name="Muszewska A."/>
            <person name="Okrasinska A."/>
            <person name="Steczkiewicz K."/>
            <person name="Drgas O."/>
            <person name="Orlowska M."/>
            <person name="Perlinska-Lenart U."/>
            <person name="Aleksandrzak-Piekarczyk T."/>
            <person name="Szatraj K."/>
            <person name="Zielenkiewicz U."/>
            <person name="Pilsyk S."/>
            <person name="Malc E."/>
            <person name="Mieczkowski P."/>
            <person name="Kruszewska J.S."/>
            <person name="Biernat P."/>
            <person name="Pawlowska J."/>
        </authorList>
    </citation>
    <scope>NUCLEOTIDE SEQUENCE</scope>
    <source>
        <strain evidence="2">WA0000017839</strain>
    </source>
</reference>
<gene>
    <name evidence="2" type="ORF">INT47_007807</name>
</gene>
<organism evidence="2 3">
    <name type="scientific">Mucor saturninus</name>
    <dbReference type="NCBI Taxonomy" id="64648"/>
    <lineage>
        <taxon>Eukaryota</taxon>
        <taxon>Fungi</taxon>
        <taxon>Fungi incertae sedis</taxon>
        <taxon>Mucoromycota</taxon>
        <taxon>Mucoromycotina</taxon>
        <taxon>Mucoromycetes</taxon>
        <taxon>Mucorales</taxon>
        <taxon>Mucorineae</taxon>
        <taxon>Mucoraceae</taxon>
        <taxon>Mucor</taxon>
    </lineage>
</organism>
<dbReference type="EMBL" id="JAEPRD010000018">
    <property type="protein sequence ID" value="KAG2208708.1"/>
    <property type="molecule type" value="Genomic_DNA"/>
</dbReference>
<comment type="caution">
    <text evidence="2">The sequence shown here is derived from an EMBL/GenBank/DDBJ whole genome shotgun (WGS) entry which is preliminary data.</text>
</comment>
<proteinExistence type="predicted"/>
<accession>A0A8H7RFD2</accession>
<feature type="compositionally biased region" description="Acidic residues" evidence="1">
    <location>
        <begin position="14"/>
        <end position="23"/>
    </location>
</feature>
<evidence type="ECO:0000313" key="3">
    <source>
        <dbReference type="Proteomes" id="UP000603453"/>
    </source>
</evidence>
<dbReference type="AlphaFoldDB" id="A0A8H7RFD2"/>
<evidence type="ECO:0000313" key="2">
    <source>
        <dbReference type="EMBL" id="KAG2208708.1"/>
    </source>
</evidence>
<keyword evidence="3" id="KW-1185">Reference proteome</keyword>